<evidence type="ECO:0000313" key="3">
    <source>
        <dbReference type="EMBL" id="QKQ26581.1"/>
    </source>
</evidence>
<keyword evidence="1" id="KW-1133">Transmembrane helix</keyword>
<dbReference type="AlphaFoldDB" id="A0A6N0HWE5"/>
<name>A0A6N0HWE5_9GAMM</name>
<accession>A0A6N0HWE5</accession>
<protein>
    <submittedName>
        <fullName evidence="3">CHASE2 domain-containing protein</fullName>
    </submittedName>
</protein>
<sequence>MGSGVITIPPDDDGVLRTMPLLYRVGPRLHPSLGLETLRVVAGVNNVSLHVTDEQGSGAVNGINTVQLGELIQITTRTDGAIPIHFHPYQASRYLSAHQLLSGKTDPSQISGHIVFIAATAKGLGDTIYTPLGDAVPGVEGHLQLVEQVLSGRSLTTPGWQSDLLLFVLLGIWIISSYMLSRFKPAWSVGLVVVTIAALFCSPGYSLPGSSYSSTRSSLTRRWAALYRHHGAALSGNRTRATLDTRCLLTLRLPNRVRYLHNIPNTSSWAVSIVTAPS</sequence>
<gene>
    <name evidence="3" type="ORF">HUE57_10045</name>
</gene>
<keyword evidence="4" id="KW-1185">Reference proteome</keyword>
<evidence type="ECO:0000256" key="1">
    <source>
        <dbReference type="SAM" id="Phobius"/>
    </source>
</evidence>
<dbReference type="Proteomes" id="UP000509658">
    <property type="component" value="Chromosome"/>
</dbReference>
<dbReference type="EMBL" id="CP054491">
    <property type="protein sequence ID" value="QKQ26581.1"/>
    <property type="molecule type" value="Genomic_DNA"/>
</dbReference>
<dbReference type="KEGG" id="rev:HUE57_10045"/>
<evidence type="ECO:0000259" key="2">
    <source>
        <dbReference type="Pfam" id="PF05226"/>
    </source>
</evidence>
<proteinExistence type="predicted"/>
<keyword evidence="1" id="KW-0472">Membrane</keyword>
<dbReference type="InterPro" id="IPR007890">
    <property type="entry name" value="CHASE2"/>
</dbReference>
<dbReference type="RefSeq" id="WP_174673109.1">
    <property type="nucleotide sequence ID" value="NZ_CP054491.1"/>
</dbReference>
<feature type="transmembrane region" description="Helical" evidence="1">
    <location>
        <begin position="163"/>
        <end position="180"/>
    </location>
</feature>
<reference evidence="3 4" key="1">
    <citation type="submission" date="2020-05" db="EMBL/GenBank/DDBJ databases">
        <title>Horizontal transmission and recombination maintain forever young bacterial symbiont genomes.</title>
        <authorList>
            <person name="Russell S.L."/>
            <person name="Pepper-Tunick E."/>
            <person name="Svedberg J."/>
            <person name="Byrne A."/>
            <person name="Ruelas Castillo J."/>
            <person name="Vollmers C."/>
            <person name="Beinart R.A."/>
            <person name="Corbett-Detig R."/>
        </authorList>
    </citation>
    <scope>NUCLEOTIDE SEQUENCE [LARGE SCALE GENOMIC DNA]</scope>
    <source>
        <strain evidence="3">Santa_Monica_outfall</strain>
    </source>
</reference>
<dbReference type="Pfam" id="PF05226">
    <property type="entry name" value="CHASE2"/>
    <property type="match status" value="1"/>
</dbReference>
<feature type="domain" description="CHASE2" evidence="2">
    <location>
        <begin position="2"/>
        <end position="171"/>
    </location>
</feature>
<evidence type="ECO:0000313" key="4">
    <source>
        <dbReference type="Proteomes" id="UP000509658"/>
    </source>
</evidence>
<feature type="transmembrane region" description="Helical" evidence="1">
    <location>
        <begin position="186"/>
        <end position="207"/>
    </location>
</feature>
<organism evidence="3 4">
    <name type="scientific">Candidatus Reidiella endopervernicosa</name>
    <dbReference type="NCBI Taxonomy" id="2738883"/>
    <lineage>
        <taxon>Bacteria</taxon>
        <taxon>Pseudomonadati</taxon>
        <taxon>Pseudomonadota</taxon>
        <taxon>Gammaproteobacteria</taxon>
        <taxon>Candidatus Reidiella</taxon>
    </lineage>
</organism>
<keyword evidence="1" id="KW-0812">Transmembrane</keyword>